<evidence type="ECO:0000313" key="3">
    <source>
        <dbReference type="Proteomes" id="UP000054383"/>
    </source>
</evidence>
<dbReference type="Pfam" id="PF11951">
    <property type="entry name" value="Fungal_trans_2"/>
    <property type="match status" value="1"/>
</dbReference>
<dbReference type="EMBL" id="CVMT01000010">
    <property type="protein sequence ID" value="CRG91748.1"/>
    <property type="molecule type" value="Genomic_DNA"/>
</dbReference>
<dbReference type="OMA" id="LRITITW"/>
<accession>A0A0U1M887</accession>
<evidence type="ECO:0000313" key="2">
    <source>
        <dbReference type="EMBL" id="CRG91748.1"/>
    </source>
</evidence>
<dbReference type="AlphaFoldDB" id="A0A0U1M887"/>
<dbReference type="InterPro" id="IPR021858">
    <property type="entry name" value="Fun_TF"/>
</dbReference>
<dbReference type="PANTHER" id="PTHR37540">
    <property type="entry name" value="TRANSCRIPTION FACTOR (ACR-2), PUTATIVE-RELATED-RELATED"/>
    <property type="match status" value="1"/>
</dbReference>
<name>A0A0U1M887_TALIS</name>
<gene>
    <name evidence="2" type="ORF">PISL3812_08800</name>
</gene>
<keyword evidence="3" id="KW-1185">Reference proteome</keyword>
<reference evidence="2 3" key="1">
    <citation type="submission" date="2015-04" db="EMBL/GenBank/DDBJ databases">
        <authorList>
            <person name="Syromyatnikov M.Y."/>
            <person name="Popov V.N."/>
        </authorList>
    </citation>
    <scope>NUCLEOTIDE SEQUENCE [LARGE SCALE GENOMIC DNA]</scope>
    <source>
        <strain evidence="2">WF-38-12</strain>
    </source>
</reference>
<sequence length="496" mass="56609">MNQAPSEIIFSLAPLPGDKASEPCVFRYDNGAMKLRAPRIRGRPRGSTKKTQISSDESGDIQNDYDFVNVTAEQNHVDQDARVKIRKRVMVNHMRLKRVERQKYNEHSRLPATRVNSLDPFDVFPFHLEPYMHDILKFYITSGWKSFYSIEKYADFNPIDYWLPVAFRDGAFLHALLGCADSHIIGKSQSRAQNRLRAIRHLNAAISIVNRRIADLESVTDETLLIVATIAIIEKSRGAHDNWQIHMEGLHNLVNLRGGLSCLESKPLLMGKLYRADLCGSLDAAQTPYFSGRYIPVPSATSNTGIRKQGFQRLEKLITLNDTLKYCINALADAMQSMKRLKSRKGGRAEAAQVRFWFTATQYTLLSVDYDPSQTSLRVCQIALILFSICLIDEQHTQLPVCDMLIAKLQSLWEQGSFRSLPAEFTLWTIFLASCAVSDDQLKVWCLSALRTTATVMGVHSWEEVSQVLEKLLWDSELFDYKYLDIWNNTCFLRKL</sequence>
<dbReference type="OrthoDB" id="5376287at2759"/>
<dbReference type="STRING" id="28573.A0A0U1M887"/>
<dbReference type="PANTHER" id="PTHR37540:SF5">
    <property type="entry name" value="TRANSCRIPTION FACTOR DOMAIN-CONTAINING PROTEIN"/>
    <property type="match status" value="1"/>
</dbReference>
<feature type="region of interest" description="Disordered" evidence="1">
    <location>
        <begin position="40"/>
        <end position="60"/>
    </location>
</feature>
<organism evidence="2 3">
    <name type="scientific">Talaromyces islandicus</name>
    <name type="common">Penicillium islandicum</name>
    <dbReference type="NCBI Taxonomy" id="28573"/>
    <lineage>
        <taxon>Eukaryota</taxon>
        <taxon>Fungi</taxon>
        <taxon>Dikarya</taxon>
        <taxon>Ascomycota</taxon>
        <taxon>Pezizomycotina</taxon>
        <taxon>Eurotiomycetes</taxon>
        <taxon>Eurotiomycetidae</taxon>
        <taxon>Eurotiales</taxon>
        <taxon>Trichocomaceae</taxon>
        <taxon>Talaromyces</taxon>
        <taxon>Talaromyces sect. Islandici</taxon>
    </lineage>
</organism>
<proteinExistence type="predicted"/>
<dbReference type="Proteomes" id="UP000054383">
    <property type="component" value="Unassembled WGS sequence"/>
</dbReference>
<evidence type="ECO:0000256" key="1">
    <source>
        <dbReference type="SAM" id="MobiDB-lite"/>
    </source>
</evidence>
<protein>
    <submittedName>
        <fullName evidence="2">Uncharacterized protein</fullName>
    </submittedName>
</protein>